<comment type="caution">
    <text evidence="2">The sequence shown here is derived from an EMBL/GenBank/DDBJ whole genome shotgun (WGS) entry which is preliminary data.</text>
</comment>
<evidence type="ECO:0000313" key="2">
    <source>
        <dbReference type="EMBL" id="MPC78862.1"/>
    </source>
</evidence>
<reference evidence="2 3" key="1">
    <citation type="submission" date="2019-05" db="EMBL/GenBank/DDBJ databases">
        <title>Another draft genome of Portunus trituberculatus and its Hox gene families provides insights of decapod evolution.</title>
        <authorList>
            <person name="Jeong J.-H."/>
            <person name="Song I."/>
            <person name="Kim S."/>
            <person name="Choi T."/>
            <person name="Kim D."/>
            <person name="Ryu S."/>
            <person name="Kim W."/>
        </authorList>
    </citation>
    <scope>NUCLEOTIDE SEQUENCE [LARGE SCALE GENOMIC DNA]</scope>
    <source>
        <tissue evidence="2">Muscle</tissue>
    </source>
</reference>
<organism evidence="2 3">
    <name type="scientific">Portunus trituberculatus</name>
    <name type="common">Swimming crab</name>
    <name type="synonym">Neptunus trituberculatus</name>
    <dbReference type="NCBI Taxonomy" id="210409"/>
    <lineage>
        <taxon>Eukaryota</taxon>
        <taxon>Metazoa</taxon>
        <taxon>Ecdysozoa</taxon>
        <taxon>Arthropoda</taxon>
        <taxon>Crustacea</taxon>
        <taxon>Multicrustacea</taxon>
        <taxon>Malacostraca</taxon>
        <taxon>Eumalacostraca</taxon>
        <taxon>Eucarida</taxon>
        <taxon>Decapoda</taxon>
        <taxon>Pleocyemata</taxon>
        <taxon>Brachyura</taxon>
        <taxon>Eubrachyura</taxon>
        <taxon>Portunoidea</taxon>
        <taxon>Portunidae</taxon>
        <taxon>Portuninae</taxon>
        <taxon>Portunus</taxon>
    </lineage>
</organism>
<accession>A0A5B7I558</accession>
<feature type="compositionally biased region" description="Polar residues" evidence="1">
    <location>
        <begin position="45"/>
        <end position="60"/>
    </location>
</feature>
<protein>
    <submittedName>
        <fullName evidence="2">Uncharacterized protein</fullName>
    </submittedName>
</protein>
<feature type="region of interest" description="Disordered" evidence="1">
    <location>
        <begin position="36"/>
        <end position="60"/>
    </location>
</feature>
<sequence>MSGTYTELQERSRILTEPCLFWRVERKHVVKLDVCDEDPKRQTHTGRQTNRQSTLGNTKT</sequence>
<dbReference type="EMBL" id="VSRR010049553">
    <property type="protein sequence ID" value="MPC78862.1"/>
    <property type="molecule type" value="Genomic_DNA"/>
</dbReference>
<keyword evidence="3" id="KW-1185">Reference proteome</keyword>
<evidence type="ECO:0000256" key="1">
    <source>
        <dbReference type="SAM" id="MobiDB-lite"/>
    </source>
</evidence>
<gene>
    <name evidence="2" type="ORF">E2C01_073364</name>
</gene>
<dbReference type="Proteomes" id="UP000324222">
    <property type="component" value="Unassembled WGS sequence"/>
</dbReference>
<proteinExistence type="predicted"/>
<name>A0A5B7I558_PORTR</name>
<dbReference type="AlphaFoldDB" id="A0A5B7I558"/>
<evidence type="ECO:0000313" key="3">
    <source>
        <dbReference type="Proteomes" id="UP000324222"/>
    </source>
</evidence>